<dbReference type="GO" id="GO:0004525">
    <property type="term" value="F:ribonuclease III activity"/>
    <property type="evidence" value="ECO:0007669"/>
    <property type="project" value="InterPro"/>
</dbReference>
<evidence type="ECO:0000313" key="5">
    <source>
        <dbReference type="Proteomes" id="UP000027195"/>
    </source>
</evidence>
<sequence length="746" mass="79818">MASSPSSCSPSSSSPSSCTISCIDFSLDLSTAPPSKKPRPTHTEITCTGSQALNPALPSQSLSSTLSGPSSVSSAPSPVSSTPSPISSAPSPVTSAPSTVSSPPSSISSDFNFDFSVPSSISSPPLPTNAALKHTADIWKHARGDKVDGEFFAHVLTVSSRTSSSHPTLFLTRMALPPTDALLTLPTCVSIRALGPVMVQLYQLPAFHRFTLWLLSVLSSDDPHCVRLPITMAPWFIVPLNALWTPSGTAHLDFHTHVRWNVLANLNNLSVRNFRKAYGHLAYGFGCLHNALNMQDLNAKFGGQFQEAGLLKSFTAANVMAGFNREVQELRGDAFLVAKWVACNYVAPSATPRSSAVSNAELARLARSSGLTAFGISNPAEFSIQALVAGYKANGISQPIEQTGANRSVKRDGDMAEGLIGAAREQGDEELAFSVLKYLGVPVSPTVNDCATLEGMLIDSLNLPEPETGVGGTQLHADYRAVEVLIGHPLDNALAFEKAMASGVTGALGRAKVLELGECHFALYVTEYLVERYPFFGPHELSELKKAIVSREVVSIFCVHAGLTDTLKNELRRSGNKHAQQDVEDAIAKINLAREGDIASWFVQGLPAWYWHSCSKLPTQLLSREVRRVFGAMELSRNAASAREIVENTLGPFIEAFVAPKVLARVLARRLGRCLDTSFSTRAPSTAGSPTEVDLTLHGTVVATGSGPDVHSAWVQCCLIGLEKNERLLESCSCPKGKRRQGRSSN</sequence>
<keyword evidence="1" id="KW-0378">Hydrolase</keyword>
<evidence type="ECO:0000256" key="2">
    <source>
        <dbReference type="SAM" id="MobiDB-lite"/>
    </source>
</evidence>
<gene>
    <name evidence="4" type="ORF">BOTBODRAFT_52843</name>
</gene>
<dbReference type="Proteomes" id="UP000027195">
    <property type="component" value="Unassembled WGS sequence"/>
</dbReference>
<accession>A0A067MR23</accession>
<evidence type="ECO:0000313" key="4">
    <source>
        <dbReference type="EMBL" id="KDQ18034.1"/>
    </source>
</evidence>
<dbReference type="Gene3D" id="1.10.1520.10">
    <property type="entry name" value="Ribonuclease III domain"/>
    <property type="match status" value="1"/>
</dbReference>
<organism evidence="4 5">
    <name type="scientific">Botryobasidium botryosum (strain FD-172 SS1)</name>
    <dbReference type="NCBI Taxonomy" id="930990"/>
    <lineage>
        <taxon>Eukaryota</taxon>
        <taxon>Fungi</taxon>
        <taxon>Dikarya</taxon>
        <taxon>Basidiomycota</taxon>
        <taxon>Agaricomycotina</taxon>
        <taxon>Agaricomycetes</taxon>
        <taxon>Cantharellales</taxon>
        <taxon>Botryobasidiaceae</taxon>
        <taxon>Botryobasidium</taxon>
    </lineage>
</organism>
<feature type="compositionally biased region" description="Low complexity" evidence="2">
    <location>
        <begin position="55"/>
        <end position="101"/>
    </location>
</feature>
<dbReference type="InterPro" id="IPR036389">
    <property type="entry name" value="RNase_III_sf"/>
</dbReference>
<feature type="compositionally biased region" description="Polar residues" evidence="2">
    <location>
        <begin position="43"/>
        <end position="53"/>
    </location>
</feature>
<protein>
    <recommendedName>
        <fullName evidence="3">RNase III domain-containing protein</fullName>
    </recommendedName>
</protein>
<dbReference type="InParanoid" id="A0A067MR23"/>
<dbReference type="AlphaFoldDB" id="A0A067MR23"/>
<feature type="domain" description="RNase III" evidence="3">
    <location>
        <begin position="516"/>
        <end position="568"/>
    </location>
</feature>
<feature type="region of interest" description="Disordered" evidence="2">
    <location>
        <begin position="29"/>
        <end position="101"/>
    </location>
</feature>
<dbReference type="EMBL" id="KL198022">
    <property type="protein sequence ID" value="KDQ18034.1"/>
    <property type="molecule type" value="Genomic_DNA"/>
</dbReference>
<dbReference type="STRING" id="930990.A0A067MR23"/>
<name>A0A067MR23_BOTB1</name>
<evidence type="ECO:0000259" key="3">
    <source>
        <dbReference type="PROSITE" id="PS50142"/>
    </source>
</evidence>
<dbReference type="PROSITE" id="PS50142">
    <property type="entry name" value="RNASE_3_2"/>
    <property type="match status" value="1"/>
</dbReference>
<dbReference type="HOGENOM" id="CLU_372530_0_0_1"/>
<keyword evidence="5" id="KW-1185">Reference proteome</keyword>
<dbReference type="GO" id="GO:0006396">
    <property type="term" value="P:RNA processing"/>
    <property type="evidence" value="ECO:0007669"/>
    <property type="project" value="InterPro"/>
</dbReference>
<dbReference type="SUPFAM" id="SSF69065">
    <property type="entry name" value="RNase III domain-like"/>
    <property type="match status" value="2"/>
</dbReference>
<dbReference type="InterPro" id="IPR000999">
    <property type="entry name" value="RNase_III_dom"/>
</dbReference>
<evidence type="ECO:0000256" key="1">
    <source>
        <dbReference type="ARBA" id="ARBA00022801"/>
    </source>
</evidence>
<dbReference type="PANTHER" id="PTHR14950">
    <property type="entry name" value="DICER-RELATED"/>
    <property type="match status" value="1"/>
</dbReference>
<dbReference type="PANTHER" id="PTHR14950:SF37">
    <property type="entry name" value="ENDORIBONUCLEASE DICER"/>
    <property type="match status" value="1"/>
</dbReference>
<reference evidence="5" key="1">
    <citation type="journal article" date="2014" name="Proc. Natl. Acad. Sci. U.S.A.">
        <title>Extensive sampling of basidiomycete genomes demonstrates inadequacy of the white-rot/brown-rot paradigm for wood decay fungi.</title>
        <authorList>
            <person name="Riley R."/>
            <person name="Salamov A.A."/>
            <person name="Brown D.W."/>
            <person name="Nagy L.G."/>
            <person name="Floudas D."/>
            <person name="Held B.W."/>
            <person name="Levasseur A."/>
            <person name="Lombard V."/>
            <person name="Morin E."/>
            <person name="Otillar R."/>
            <person name="Lindquist E.A."/>
            <person name="Sun H."/>
            <person name="LaButti K.M."/>
            <person name="Schmutz J."/>
            <person name="Jabbour D."/>
            <person name="Luo H."/>
            <person name="Baker S.E."/>
            <person name="Pisabarro A.G."/>
            <person name="Walton J.D."/>
            <person name="Blanchette R.A."/>
            <person name="Henrissat B."/>
            <person name="Martin F."/>
            <person name="Cullen D."/>
            <person name="Hibbett D.S."/>
            <person name="Grigoriev I.V."/>
        </authorList>
    </citation>
    <scope>NUCLEOTIDE SEQUENCE [LARGE SCALE GENOMIC DNA]</scope>
    <source>
        <strain evidence="5">FD-172 SS1</strain>
    </source>
</reference>
<proteinExistence type="predicted"/>